<dbReference type="SUPFAM" id="SSF51905">
    <property type="entry name" value="FAD/NAD(P)-binding domain"/>
    <property type="match status" value="1"/>
</dbReference>
<dbReference type="PRINTS" id="PR00368">
    <property type="entry name" value="FADPNR"/>
</dbReference>
<evidence type="ECO:0000259" key="6">
    <source>
        <dbReference type="Pfam" id="PF07992"/>
    </source>
</evidence>
<name>A0A3N1CWI4_9ACTN</name>
<dbReference type="RefSeq" id="WP_123665143.1">
    <property type="nucleotide sequence ID" value="NZ_RJKE01000001.1"/>
</dbReference>
<dbReference type="GO" id="GO:0016651">
    <property type="term" value="F:oxidoreductase activity, acting on NAD(P)H"/>
    <property type="evidence" value="ECO:0007669"/>
    <property type="project" value="TreeGrafter"/>
</dbReference>
<dbReference type="GO" id="GO:0005737">
    <property type="term" value="C:cytoplasm"/>
    <property type="evidence" value="ECO:0007669"/>
    <property type="project" value="TreeGrafter"/>
</dbReference>
<dbReference type="Gene3D" id="3.30.390.30">
    <property type="match status" value="1"/>
</dbReference>
<dbReference type="GO" id="GO:0051213">
    <property type="term" value="F:dioxygenase activity"/>
    <property type="evidence" value="ECO:0007669"/>
    <property type="project" value="UniProtKB-KW"/>
</dbReference>
<dbReference type="Pfam" id="PF07992">
    <property type="entry name" value="Pyr_redox_2"/>
    <property type="match status" value="1"/>
</dbReference>
<evidence type="ECO:0000256" key="3">
    <source>
        <dbReference type="ARBA" id="ARBA00022827"/>
    </source>
</evidence>
<feature type="domain" description="Reductase C-terminal" evidence="7">
    <location>
        <begin position="374"/>
        <end position="456"/>
    </location>
</feature>
<evidence type="ECO:0000313" key="9">
    <source>
        <dbReference type="Proteomes" id="UP000272400"/>
    </source>
</evidence>
<dbReference type="Pfam" id="PF14759">
    <property type="entry name" value="Reductase_C"/>
    <property type="match status" value="1"/>
</dbReference>
<sequence length="464" mass="47225">MTGTPRYYEVLIVGAGQAGAQVAAELVTAGHPGPIGLLGAEDVPPYQRPPLSKGFLAGTEEFADLLLRPADFWDARGLDLRLGCEVVGVDAAARTVTTADGELIGYGALVWAAGGSPRALPVPGADLPGVHFVRTLRDAEALKAALPTTRNAGAPAKPGSQSARIPGPANTTRNVGAPAKPGSQSAHVPDPANTARNAVVIGGGFVGLEAAAAFVKAGLTVTVVEAADRVLGRVTCGPVSAHCTAVHRAHGVTVLTGTGVREIAGAGGRVSGVVLGDGRVLPADLVVVGIGLVPAVGPLRAAGAAGADGVDVDGEGRTSLPGVYAAGDCAATSNAYTGGRRMRLESVQNAVEQGRAVARAILGVPQPPTPPVPWFWSNQYDVRFKTMGVPVAYDTAVVRGEPASGRFSVVYLRDGEVAAVDTIDNVRDYAQAKALIGVRADAADLADPSVPLKELARRETVHEH</sequence>
<keyword evidence="2" id="KW-0285">Flavoprotein</keyword>
<dbReference type="OrthoDB" id="1145at2"/>
<evidence type="ECO:0000256" key="4">
    <source>
        <dbReference type="ARBA" id="ARBA00023002"/>
    </source>
</evidence>
<keyword evidence="3" id="KW-0274">FAD</keyword>
<dbReference type="Proteomes" id="UP000272400">
    <property type="component" value="Unassembled WGS sequence"/>
</dbReference>
<evidence type="ECO:0000256" key="5">
    <source>
        <dbReference type="SAM" id="MobiDB-lite"/>
    </source>
</evidence>
<dbReference type="EMBL" id="RJKE01000001">
    <property type="protein sequence ID" value="ROO85659.1"/>
    <property type="molecule type" value="Genomic_DNA"/>
</dbReference>
<keyword evidence="4" id="KW-0560">Oxidoreductase</keyword>
<dbReference type="PRINTS" id="PR00411">
    <property type="entry name" value="PNDRDTASEI"/>
</dbReference>
<comment type="caution">
    <text evidence="8">The sequence shown here is derived from an EMBL/GenBank/DDBJ whole genome shotgun (WGS) entry which is preliminary data.</text>
</comment>
<dbReference type="AlphaFoldDB" id="A0A3N1CWI4"/>
<dbReference type="InterPro" id="IPR016156">
    <property type="entry name" value="FAD/NAD-linked_Rdtase_dimer_sf"/>
</dbReference>
<dbReference type="InterPro" id="IPR050446">
    <property type="entry name" value="FAD-oxidoreductase/Apoptosis"/>
</dbReference>
<protein>
    <submittedName>
        <fullName evidence="8">3-phenylpropionate/trans-cinnamate dioxygenase ferredoxin reductase subunit</fullName>
    </submittedName>
</protein>
<dbReference type="InterPro" id="IPR028202">
    <property type="entry name" value="Reductase_C"/>
</dbReference>
<reference evidence="8 9" key="1">
    <citation type="submission" date="2018-11" db="EMBL/GenBank/DDBJ databases">
        <title>Sequencing the genomes of 1000 actinobacteria strains.</title>
        <authorList>
            <person name="Klenk H.-P."/>
        </authorList>
    </citation>
    <scope>NUCLEOTIDE SEQUENCE [LARGE SCALE GENOMIC DNA]</scope>
    <source>
        <strain evidence="8 9">DSM 44254</strain>
    </source>
</reference>
<dbReference type="SUPFAM" id="SSF55424">
    <property type="entry name" value="FAD/NAD-linked reductases, dimerisation (C-terminal) domain"/>
    <property type="match status" value="1"/>
</dbReference>
<organism evidence="8 9">
    <name type="scientific">Actinocorallia herbida</name>
    <dbReference type="NCBI Taxonomy" id="58109"/>
    <lineage>
        <taxon>Bacteria</taxon>
        <taxon>Bacillati</taxon>
        <taxon>Actinomycetota</taxon>
        <taxon>Actinomycetes</taxon>
        <taxon>Streptosporangiales</taxon>
        <taxon>Thermomonosporaceae</taxon>
        <taxon>Actinocorallia</taxon>
    </lineage>
</organism>
<proteinExistence type="predicted"/>
<accession>A0A3N1CWI4</accession>
<dbReference type="InterPro" id="IPR036188">
    <property type="entry name" value="FAD/NAD-bd_sf"/>
</dbReference>
<evidence type="ECO:0000256" key="2">
    <source>
        <dbReference type="ARBA" id="ARBA00022630"/>
    </source>
</evidence>
<keyword evidence="9" id="KW-1185">Reference proteome</keyword>
<dbReference type="PANTHER" id="PTHR43557:SF2">
    <property type="entry name" value="RIESKE DOMAIN-CONTAINING PROTEIN-RELATED"/>
    <property type="match status" value="1"/>
</dbReference>
<dbReference type="InterPro" id="IPR023753">
    <property type="entry name" value="FAD/NAD-binding_dom"/>
</dbReference>
<dbReference type="Gene3D" id="3.50.50.60">
    <property type="entry name" value="FAD/NAD(P)-binding domain"/>
    <property type="match status" value="2"/>
</dbReference>
<comment type="cofactor">
    <cofactor evidence="1">
        <name>FAD</name>
        <dbReference type="ChEBI" id="CHEBI:57692"/>
    </cofactor>
</comment>
<feature type="compositionally biased region" description="Polar residues" evidence="5">
    <location>
        <begin position="159"/>
        <end position="174"/>
    </location>
</feature>
<gene>
    <name evidence="8" type="ORF">EDD29_3205</name>
</gene>
<dbReference type="PANTHER" id="PTHR43557">
    <property type="entry name" value="APOPTOSIS-INDUCING FACTOR 1"/>
    <property type="match status" value="1"/>
</dbReference>
<evidence type="ECO:0000256" key="1">
    <source>
        <dbReference type="ARBA" id="ARBA00001974"/>
    </source>
</evidence>
<evidence type="ECO:0000259" key="7">
    <source>
        <dbReference type="Pfam" id="PF14759"/>
    </source>
</evidence>
<keyword evidence="8" id="KW-0223">Dioxygenase</keyword>
<feature type="region of interest" description="Disordered" evidence="5">
    <location>
        <begin position="147"/>
        <end position="191"/>
    </location>
</feature>
<evidence type="ECO:0000313" key="8">
    <source>
        <dbReference type="EMBL" id="ROO85659.1"/>
    </source>
</evidence>
<feature type="domain" description="FAD/NAD(P)-binding" evidence="6">
    <location>
        <begin position="8"/>
        <end position="354"/>
    </location>
</feature>